<sequence>MVLIRQATLQDLTKVCQIDAAVLGNNSRAQELSSNVTAGECFVACENAEIIGFIVMDHSFFKQCFIPLVIVHPQHQNRGIGADLITYVESVCTKDKLFTSTNLSNQPMQRLCQKLGFIQSGMIENLDPGDPEIIFYKPLQRKSDSDPYKTKSRKL</sequence>
<dbReference type="EMBL" id="RHHU01000006">
    <property type="protein sequence ID" value="RNB85703.1"/>
    <property type="molecule type" value="Genomic_DNA"/>
</dbReference>
<evidence type="ECO:0000313" key="2">
    <source>
        <dbReference type="EMBL" id="RNB85703.1"/>
    </source>
</evidence>
<dbReference type="SUPFAM" id="SSF55729">
    <property type="entry name" value="Acyl-CoA N-acyltransferases (Nat)"/>
    <property type="match status" value="1"/>
</dbReference>
<keyword evidence="2" id="KW-0808">Transferase</keyword>
<reference evidence="2 3" key="1">
    <citation type="submission" date="2018-10" db="EMBL/GenBank/DDBJ databases">
        <title>Phylogenomics of Brevibacillus.</title>
        <authorList>
            <person name="Dunlap C."/>
        </authorList>
    </citation>
    <scope>NUCLEOTIDE SEQUENCE [LARGE SCALE GENOMIC DNA]</scope>
    <source>
        <strain evidence="2 3">JCM 15774</strain>
    </source>
</reference>
<dbReference type="Pfam" id="PF00583">
    <property type="entry name" value="Acetyltransf_1"/>
    <property type="match status" value="1"/>
</dbReference>
<dbReference type="Gene3D" id="3.40.630.30">
    <property type="match status" value="1"/>
</dbReference>
<evidence type="ECO:0000259" key="1">
    <source>
        <dbReference type="PROSITE" id="PS51186"/>
    </source>
</evidence>
<dbReference type="InterPro" id="IPR016181">
    <property type="entry name" value="Acyl_CoA_acyltransferase"/>
</dbReference>
<dbReference type="PROSITE" id="PS51186">
    <property type="entry name" value="GNAT"/>
    <property type="match status" value="1"/>
</dbReference>
<keyword evidence="3" id="KW-1185">Reference proteome</keyword>
<dbReference type="Proteomes" id="UP000269573">
    <property type="component" value="Unassembled WGS sequence"/>
</dbReference>
<dbReference type="CDD" id="cd04301">
    <property type="entry name" value="NAT_SF"/>
    <property type="match status" value="1"/>
</dbReference>
<evidence type="ECO:0000313" key="3">
    <source>
        <dbReference type="Proteomes" id="UP000269573"/>
    </source>
</evidence>
<accession>A0A3M8DCJ2</accession>
<dbReference type="InterPro" id="IPR000182">
    <property type="entry name" value="GNAT_dom"/>
</dbReference>
<feature type="domain" description="N-acetyltransferase" evidence="1">
    <location>
        <begin position="2"/>
        <end position="140"/>
    </location>
</feature>
<organism evidence="2 3">
    <name type="scientific">Brevibacillus nitrificans</name>
    <dbReference type="NCBI Taxonomy" id="651560"/>
    <lineage>
        <taxon>Bacteria</taxon>
        <taxon>Bacillati</taxon>
        <taxon>Bacillota</taxon>
        <taxon>Bacilli</taxon>
        <taxon>Bacillales</taxon>
        <taxon>Paenibacillaceae</taxon>
        <taxon>Brevibacillus</taxon>
    </lineage>
</organism>
<comment type="caution">
    <text evidence="2">The sequence shown here is derived from an EMBL/GenBank/DDBJ whole genome shotgun (WGS) entry which is preliminary data.</text>
</comment>
<dbReference type="GO" id="GO:0016747">
    <property type="term" value="F:acyltransferase activity, transferring groups other than amino-acyl groups"/>
    <property type="evidence" value="ECO:0007669"/>
    <property type="project" value="InterPro"/>
</dbReference>
<dbReference type="AlphaFoldDB" id="A0A3M8DCJ2"/>
<protein>
    <submittedName>
        <fullName evidence="2">N-acetyltransferase</fullName>
    </submittedName>
</protein>
<proteinExistence type="predicted"/>
<gene>
    <name evidence="2" type="ORF">EDM59_11890</name>
</gene>
<dbReference type="RefSeq" id="WP_122923813.1">
    <property type="nucleotide sequence ID" value="NZ_RHHU01000006.1"/>
</dbReference>
<name>A0A3M8DCJ2_9BACL</name>